<accession>A0ABX6A1F1</accession>
<name>A0ABX6A1F1_9MICO</name>
<keyword evidence="2" id="KW-1185">Reference proteome</keyword>
<dbReference type="EMBL" id="CP044108">
    <property type="protein sequence ID" value="QEU10986.1"/>
    <property type="molecule type" value="Genomic_DNA"/>
</dbReference>
<protein>
    <recommendedName>
        <fullName evidence="3">DUF2397 family protein</fullName>
    </recommendedName>
</protein>
<dbReference type="RefSeq" id="WP_150332410.1">
    <property type="nucleotide sequence ID" value="NZ_CP044108.1"/>
</dbReference>
<evidence type="ECO:0000313" key="2">
    <source>
        <dbReference type="Proteomes" id="UP000323865"/>
    </source>
</evidence>
<evidence type="ECO:0008006" key="3">
    <source>
        <dbReference type="Google" id="ProtNLM"/>
    </source>
</evidence>
<sequence>MTNHLPETPYGSARDLPSVREMEQQIATFRLLGFLLSRDQRKELKRLQGEYRRIVNTVDGFYALLGPRNWVFTSDLNLEAITKVIFTQDPTIAEQRLIEYYKTSDHILFPLRQLNRFDEMRTRIPLLQKALADYEAGRFYSTILVLLTVMDGFVNELDTAQRKGLHARSPEDMVAWDSVVGHHLGLSHAHQSFIKGHYKTNADETTELARNGIMHGTLVNYDNEVVATKAWNRLFAVADWADSRRRQTATVAPRPTFRVALARWREVQADKARLAKWEPHEHEKESFSDQPSELVTICADVLERWGRRQWGPMGQHFMQLGFTQRSVGQLAEEAKSLYQNSRLEQWEIIRVRHVAAAVAYTDVRLTVNGELHQTDLRWVRIDERRTPVPEWQAGSWSLSQYGSKHFLTSERG</sequence>
<organism evidence="1 2">
    <name type="scientific">Dermabacter vaginalis</name>
    <dbReference type="NCBI Taxonomy" id="1630135"/>
    <lineage>
        <taxon>Bacteria</taxon>
        <taxon>Bacillati</taxon>
        <taxon>Actinomycetota</taxon>
        <taxon>Actinomycetes</taxon>
        <taxon>Micrococcales</taxon>
        <taxon>Dermabacteraceae</taxon>
        <taxon>Dermabacter</taxon>
    </lineage>
</organism>
<reference evidence="1 2" key="1">
    <citation type="submission" date="2019-09" db="EMBL/GenBank/DDBJ databases">
        <title>FDA dAtabase for Regulatory Grade micrObial Sequences (FDA-ARGOS): Supporting development and validation of Infectious Disease Dx tests.</title>
        <authorList>
            <person name="Sciortino C."/>
            <person name="Tallon L."/>
            <person name="Sadzewicz L."/>
            <person name="Vavikolanu K."/>
            <person name="Mehta A."/>
            <person name="Aluvathingal J."/>
            <person name="Nadendla S."/>
            <person name="Nandy P."/>
            <person name="Geyer C."/>
            <person name="Yan Y."/>
            <person name="Sichtig H."/>
        </authorList>
    </citation>
    <scope>NUCLEOTIDE SEQUENCE [LARGE SCALE GENOMIC DNA]</scope>
    <source>
        <strain evidence="1 2">FDAARGOS_640</strain>
    </source>
</reference>
<dbReference type="Proteomes" id="UP000323865">
    <property type="component" value="Chromosome"/>
</dbReference>
<gene>
    <name evidence="1" type="ORF">FOB48_00800</name>
</gene>
<proteinExistence type="predicted"/>
<evidence type="ECO:0000313" key="1">
    <source>
        <dbReference type="EMBL" id="QEU10986.1"/>
    </source>
</evidence>